<dbReference type="EMBL" id="NQKI01000042">
    <property type="protein sequence ID" value="OZY57765.1"/>
    <property type="molecule type" value="Genomic_DNA"/>
</dbReference>
<feature type="domain" description="Integrase catalytic" evidence="1">
    <location>
        <begin position="2"/>
        <end position="53"/>
    </location>
</feature>
<feature type="non-terminal residue" evidence="2">
    <location>
        <position position="77"/>
    </location>
</feature>
<reference evidence="2 3" key="1">
    <citation type="submission" date="2017-08" db="EMBL/GenBank/DDBJ databases">
        <title>Genomic and metabolic characterisation of spoilage-associated Pseudomonas species.</title>
        <authorList>
            <person name="Stanborough T."/>
            <person name="Fegan N."/>
            <person name="Powell S.M."/>
            <person name="Singh T."/>
            <person name="Tamplin M.L."/>
            <person name="Chandry P.S."/>
        </authorList>
    </citation>
    <scope>NUCLEOTIDE SEQUENCE [LARGE SCALE GENOMIC DNA]</scope>
    <source>
        <strain evidence="2 3">L1802</strain>
    </source>
</reference>
<dbReference type="InterPro" id="IPR012337">
    <property type="entry name" value="RNaseH-like_sf"/>
</dbReference>
<comment type="caution">
    <text evidence="2">The sequence shown here is derived from an EMBL/GenBank/DDBJ whole genome shotgun (WGS) entry which is preliminary data.</text>
</comment>
<evidence type="ECO:0000313" key="3">
    <source>
        <dbReference type="Proteomes" id="UP000215788"/>
    </source>
</evidence>
<dbReference type="InterPro" id="IPR050900">
    <property type="entry name" value="Transposase_IS3/IS150/IS904"/>
</dbReference>
<accession>A0A266N7I7</accession>
<protein>
    <recommendedName>
        <fullName evidence="1">Integrase catalytic domain-containing protein</fullName>
    </recommendedName>
</protein>
<dbReference type="InterPro" id="IPR001584">
    <property type="entry name" value="Integrase_cat-core"/>
</dbReference>
<evidence type="ECO:0000259" key="1">
    <source>
        <dbReference type="Pfam" id="PF00665"/>
    </source>
</evidence>
<dbReference type="PANTHER" id="PTHR46889:SF4">
    <property type="entry name" value="TRANSPOSASE INSO FOR INSERTION SEQUENCE ELEMENT IS911B-RELATED"/>
    <property type="match status" value="1"/>
</dbReference>
<dbReference type="GO" id="GO:0015074">
    <property type="term" value="P:DNA integration"/>
    <property type="evidence" value="ECO:0007669"/>
    <property type="project" value="InterPro"/>
</dbReference>
<name>A0A266N7I7_9PSED</name>
<dbReference type="AlphaFoldDB" id="A0A266N7I7"/>
<organism evidence="2 3">
    <name type="scientific">Pseudomonas lundensis</name>
    <dbReference type="NCBI Taxonomy" id="86185"/>
    <lineage>
        <taxon>Bacteria</taxon>
        <taxon>Pseudomonadati</taxon>
        <taxon>Pseudomonadota</taxon>
        <taxon>Gammaproteobacteria</taxon>
        <taxon>Pseudomonadales</taxon>
        <taxon>Pseudomonadaceae</taxon>
        <taxon>Pseudomonas</taxon>
    </lineage>
</organism>
<sequence>MAVVLDLYARKVVGWSMKPTRGKELALDALLMAVWRRKPKIRVIVHSDQGSQGGFNRSSQHWIVVQTLDTHSVLRQV</sequence>
<dbReference type="Proteomes" id="UP000215788">
    <property type="component" value="Unassembled WGS sequence"/>
</dbReference>
<proteinExistence type="predicted"/>
<dbReference type="PANTHER" id="PTHR46889">
    <property type="entry name" value="TRANSPOSASE INSF FOR INSERTION SEQUENCE IS3B-RELATED"/>
    <property type="match status" value="1"/>
</dbReference>
<gene>
    <name evidence="2" type="ORF">CJF39_19875</name>
</gene>
<dbReference type="Pfam" id="PF00665">
    <property type="entry name" value="rve"/>
    <property type="match status" value="1"/>
</dbReference>
<evidence type="ECO:0000313" key="2">
    <source>
        <dbReference type="EMBL" id="OZY57765.1"/>
    </source>
</evidence>
<dbReference type="SUPFAM" id="SSF53098">
    <property type="entry name" value="Ribonuclease H-like"/>
    <property type="match status" value="1"/>
</dbReference>